<evidence type="ECO:0000256" key="1">
    <source>
        <dbReference type="SAM" id="MobiDB-lite"/>
    </source>
</evidence>
<gene>
    <name evidence="2" type="ordered locus">ETA_19420</name>
</gene>
<name>B2VDS3_ERWT9</name>
<dbReference type="KEGG" id="eta:ETA_19420"/>
<dbReference type="AlphaFoldDB" id="B2VDS3"/>
<accession>B2VDS3</accession>
<evidence type="ECO:0000313" key="3">
    <source>
        <dbReference type="Proteomes" id="UP000001726"/>
    </source>
</evidence>
<evidence type="ECO:0000313" key="2">
    <source>
        <dbReference type="EMBL" id="CAO96988.1"/>
    </source>
</evidence>
<sequence>MRTREESDGNSLKAPSCFHHLSPYAHFGLRRTGTQLANPLSVRSQRSGLLLEELLARCRDRIRSQYMIPLAINITRPAVIIHVQNPDFSTPSQQRYQTRNPRQKLKKVGITSSGNVPRWRSFTTNSTGR</sequence>
<feature type="compositionally biased region" description="Polar residues" evidence="1">
    <location>
        <begin position="110"/>
        <end position="129"/>
    </location>
</feature>
<organism evidence="2 3">
    <name type="scientific">Erwinia tasmaniensis (strain DSM 17950 / CFBP 7177 / CIP 109463 / NCPPB 4357 / Et1/99)</name>
    <dbReference type="NCBI Taxonomy" id="465817"/>
    <lineage>
        <taxon>Bacteria</taxon>
        <taxon>Pseudomonadati</taxon>
        <taxon>Pseudomonadota</taxon>
        <taxon>Gammaproteobacteria</taxon>
        <taxon>Enterobacterales</taxon>
        <taxon>Erwiniaceae</taxon>
        <taxon>Erwinia</taxon>
    </lineage>
</organism>
<protein>
    <submittedName>
        <fullName evidence="2">Uncharacterized protein</fullName>
    </submittedName>
</protein>
<proteinExistence type="predicted"/>
<dbReference type="STRING" id="465817.ETA_19420"/>
<feature type="compositionally biased region" description="Polar residues" evidence="1">
    <location>
        <begin position="86"/>
        <end position="100"/>
    </location>
</feature>
<keyword evidence="3" id="KW-1185">Reference proteome</keyword>
<dbReference type="Proteomes" id="UP000001726">
    <property type="component" value="Chromosome"/>
</dbReference>
<reference evidence="2 3" key="1">
    <citation type="journal article" date="2008" name="Environ. Microbiol.">
        <title>The genome of Erwinia tasmaniensis strain Et1/99, a non-pathogenic bacterium in the genus Erwinia.</title>
        <authorList>
            <person name="Kube M."/>
            <person name="Migdoll A.M."/>
            <person name="Mueller I."/>
            <person name="Kuhl H."/>
            <person name="Beck A."/>
            <person name="Reinhardt R."/>
            <person name="Geider K."/>
        </authorList>
    </citation>
    <scope>NUCLEOTIDE SEQUENCE [LARGE SCALE GENOMIC DNA]</scope>
    <source>
        <strain evidence="3">DSM 17950 / CFBP 7177 / CIP 109463 / NCPPB 4357 / Et1/99</strain>
    </source>
</reference>
<feature type="region of interest" description="Disordered" evidence="1">
    <location>
        <begin position="85"/>
        <end position="129"/>
    </location>
</feature>
<dbReference type="HOGENOM" id="CLU_1945463_0_0_6"/>
<dbReference type="EMBL" id="CU468135">
    <property type="protein sequence ID" value="CAO96988.1"/>
    <property type="molecule type" value="Genomic_DNA"/>
</dbReference>